<evidence type="ECO:0000256" key="16">
    <source>
        <dbReference type="RuleBase" id="RU004460"/>
    </source>
</evidence>
<dbReference type="InterPro" id="IPR029060">
    <property type="entry name" value="PIN-like_dom_sf"/>
</dbReference>
<evidence type="ECO:0000256" key="8">
    <source>
        <dbReference type="ARBA" id="ARBA00022763"/>
    </source>
</evidence>
<evidence type="ECO:0000256" key="7">
    <source>
        <dbReference type="ARBA" id="ARBA00022722"/>
    </source>
</evidence>
<name>A0A1M6FUY0_9FIRM</name>
<dbReference type="Pfam" id="PF00476">
    <property type="entry name" value="DNA_pol_A"/>
    <property type="match status" value="1"/>
</dbReference>
<dbReference type="InterPro" id="IPR036279">
    <property type="entry name" value="5-3_exonuclease_C_sf"/>
</dbReference>
<evidence type="ECO:0000256" key="1">
    <source>
        <dbReference type="ARBA" id="ARBA00007705"/>
    </source>
</evidence>
<dbReference type="PANTHER" id="PTHR10133:SF27">
    <property type="entry name" value="DNA POLYMERASE NU"/>
    <property type="match status" value="1"/>
</dbReference>
<keyword evidence="6 16" id="KW-0235">DNA replication</keyword>
<dbReference type="Gene3D" id="3.30.420.10">
    <property type="entry name" value="Ribonuclease H-like superfamily/Ribonuclease H"/>
    <property type="match status" value="1"/>
</dbReference>
<dbReference type="STRING" id="1121476.SAMN02745751_01549"/>
<dbReference type="InterPro" id="IPR018320">
    <property type="entry name" value="DNA_polymerase_1"/>
</dbReference>
<keyword evidence="4 16" id="KW-0808">Transferase</keyword>
<dbReference type="InterPro" id="IPR020045">
    <property type="entry name" value="DNA_polI_H3TH"/>
</dbReference>
<evidence type="ECO:0000256" key="10">
    <source>
        <dbReference type="ARBA" id="ARBA00022839"/>
    </source>
</evidence>
<dbReference type="NCBIfam" id="NF004397">
    <property type="entry name" value="PRK05755.1"/>
    <property type="match status" value="1"/>
</dbReference>
<dbReference type="InterPro" id="IPR019760">
    <property type="entry name" value="DNA-dir_DNA_pol_A_CS"/>
</dbReference>
<evidence type="ECO:0000256" key="15">
    <source>
        <dbReference type="NCBIfam" id="TIGR00593"/>
    </source>
</evidence>
<dbReference type="OrthoDB" id="9806424at2"/>
<dbReference type="Gene3D" id="1.10.150.20">
    <property type="entry name" value="5' to 3' exonuclease, C-terminal subdomain"/>
    <property type="match status" value="2"/>
</dbReference>
<dbReference type="SMART" id="SM00475">
    <property type="entry name" value="53EXOc"/>
    <property type="match status" value="1"/>
</dbReference>
<dbReference type="GO" id="GO:0006261">
    <property type="term" value="P:DNA-templated DNA replication"/>
    <property type="evidence" value="ECO:0007669"/>
    <property type="project" value="UniProtKB-UniRule"/>
</dbReference>
<dbReference type="NCBIfam" id="TIGR00593">
    <property type="entry name" value="pola"/>
    <property type="match status" value="1"/>
</dbReference>
<comment type="similarity">
    <text evidence="1 16">Belongs to the DNA polymerase type-A family.</text>
</comment>
<feature type="domain" description="5'-3' exonuclease" evidence="18">
    <location>
        <begin position="4"/>
        <end position="262"/>
    </location>
</feature>
<dbReference type="CDD" id="cd08637">
    <property type="entry name" value="DNA_pol_A_pol_I_C"/>
    <property type="match status" value="1"/>
</dbReference>
<evidence type="ECO:0000256" key="13">
    <source>
        <dbReference type="ARBA" id="ARBA00023204"/>
    </source>
</evidence>
<dbReference type="InterPro" id="IPR002298">
    <property type="entry name" value="DNA_polymerase_A"/>
</dbReference>
<dbReference type="InterPro" id="IPR008918">
    <property type="entry name" value="HhH2"/>
</dbReference>
<dbReference type="PRINTS" id="PR00868">
    <property type="entry name" value="DNAPOLI"/>
</dbReference>
<gene>
    <name evidence="16" type="primary">polA</name>
    <name evidence="20" type="ORF">SAMN02745751_01549</name>
</gene>
<dbReference type="SUPFAM" id="SSF56672">
    <property type="entry name" value="DNA/RNA polymerases"/>
    <property type="match status" value="1"/>
</dbReference>
<dbReference type="InterPro" id="IPR002421">
    <property type="entry name" value="5-3_exonuclease"/>
</dbReference>
<dbReference type="InterPro" id="IPR036397">
    <property type="entry name" value="RNaseH_sf"/>
</dbReference>
<dbReference type="Pfam" id="PF22619">
    <property type="entry name" value="DNA_polI_exo1"/>
    <property type="match status" value="1"/>
</dbReference>
<evidence type="ECO:0000256" key="2">
    <source>
        <dbReference type="ARBA" id="ARBA00012417"/>
    </source>
</evidence>
<keyword evidence="11 16" id="KW-0239">DNA-directed DNA polymerase</keyword>
<dbReference type="EMBL" id="FQZL01000009">
    <property type="protein sequence ID" value="SHJ01505.1"/>
    <property type="molecule type" value="Genomic_DNA"/>
</dbReference>
<keyword evidence="21" id="KW-1185">Reference proteome</keyword>
<reference evidence="20 21" key="1">
    <citation type="submission" date="2016-11" db="EMBL/GenBank/DDBJ databases">
        <authorList>
            <person name="Jaros S."/>
            <person name="Januszkiewicz K."/>
            <person name="Wedrychowicz H."/>
        </authorList>
    </citation>
    <scope>NUCLEOTIDE SEQUENCE [LARGE SCALE GENOMIC DNA]</scope>
    <source>
        <strain evidence="20 21">DSM 17477</strain>
    </source>
</reference>
<dbReference type="SUPFAM" id="SSF88723">
    <property type="entry name" value="PIN domain-like"/>
    <property type="match status" value="1"/>
</dbReference>
<sequence>MEKKKFLILDGNSILFRAFYALPPLKNKKGIYTNAVYGFLSMMYKLLDEYKPDYIVTAFDPKKPTFRHEKYKEYKAGRAKAPNELVMQFGLIRDVLELHGIKHLEIEGYEADDVAGSLSKFAAAQGIEVYMVTSDRDYLQLVDDDVYVLITKKGVTNTVKYTRELMEEEYGMTPKQFIDLKALMGDSSDNIPGVKGVGEKTGMKLIHQFETLEGIYENIGEVKGKLKEKLESEKMQAYMSRDLATIVTEIPMECSMEDFLYKEVDGDELMEMYKEFGFRQFMNRLKSEDKQLSLFSMGEGDKEEDRKPESKKVEVVEIDSKKLYGEINSASQMAIKVLYDGERALYSKPVAMGVMIDDKRVFYIEDNIEESIVSIKEILENPSVEKFSHDIKDEIILFDKLGISLEGVKFDTMIGKYLLEPSESSYSIDKLVFEYLDLDIKGEKDYLGSGKNKKVFSGIEPEDRKEFLSNQLSGVWNIKDKMEKQIMEADMDSLYNEIELPLVEIMASMEILGFKINTEELKAIGERLGRKIEILEEIIYDFADEVFNINSPKQLGEILFDKLGLPVIKKTKTGYSTNAEVLDKLKLKHPIVLKILEYRQLAKLKSTYVDGLLNVVDKETGRVHSSFKQTIASTGRISSTEPNLQNIPVKTEEGRELRKVFVHEVGRKLVDADYSQIELRVLAHLSDDENLKSAFINNEDIHRKTAAQVFHVEEDEVTSIMRSRAKAVNFGIVYGISDYGLSRDLDIPRKESKEYIENYLNFFGGVKDYMDNIVKQGKKDGYVDTIFGRRRYIPELNSRNFNIRALGERLALNTPVQGTAADIIKKAMINVYFRLKENNMKSRLILQIHDELIIEAVEEELEDVKLILKNEMEKAAELKVPLTVDMNIGDTWYDTK</sequence>
<dbReference type="SMART" id="SM00279">
    <property type="entry name" value="HhH2"/>
    <property type="match status" value="1"/>
</dbReference>
<accession>A0A1M6FUY0</accession>
<evidence type="ECO:0000256" key="12">
    <source>
        <dbReference type="ARBA" id="ARBA00023125"/>
    </source>
</evidence>
<dbReference type="SUPFAM" id="SSF47807">
    <property type="entry name" value="5' to 3' exonuclease, C-terminal subdomain"/>
    <property type="match status" value="1"/>
</dbReference>
<dbReference type="Proteomes" id="UP000184052">
    <property type="component" value="Unassembled WGS sequence"/>
</dbReference>
<evidence type="ECO:0000256" key="11">
    <source>
        <dbReference type="ARBA" id="ARBA00022932"/>
    </source>
</evidence>
<evidence type="ECO:0000259" key="19">
    <source>
        <dbReference type="SMART" id="SM00482"/>
    </source>
</evidence>
<evidence type="ECO:0000256" key="3">
    <source>
        <dbReference type="ARBA" id="ARBA00020311"/>
    </source>
</evidence>
<dbReference type="RefSeq" id="WP_073049009.1">
    <property type="nucleotide sequence ID" value="NZ_FQZL01000009.1"/>
</dbReference>
<dbReference type="SMART" id="SM00474">
    <property type="entry name" value="35EXOc"/>
    <property type="match status" value="1"/>
</dbReference>
<evidence type="ECO:0000256" key="4">
    <source>
        <dbReference type="ARBA" id="ARBA00022679"/>
    </source>
</evidence>
<evidence type="ECO:0000256" key="5">
    <source>
        <dbReference type="ARBA" id="ARBA00022695"/>
    </source>
</evidence>
<keyword evidence="7" id="KW-0540">Nuclease</keyword>
<dbReference type="Pfam" id="PF02739">
    <property type="entry name" value="5_3_exonuc_N"/>
    <property type="match status" value="1"/>
</dbReference>
<keyword evidence="5 16" id="KW-0548">Nucleotidyltransferase</keyword>
<evidence type="ECO:0000313" key="21">
    <source>
        <dbReference type="Proteomes" id="UP000184052"/>
    </source>
</evidence>
<dbReference type="GO" id="GO:0003887">
    <property type="term" value="F:DNA-directed DNA polymerase activity"/>
    <property type="evidence" value="ECO:0007669"/>
    <property type="project" value="UniProtKB-UniRule"/>
</dbReference>
<evidence type="ECO:0000256" key="6">
    <source>
        <dbReference type="ARBA" id="ARBA00022705"/>
    </source>
</evidence>
<evidence type="ECO:0000256" key="14">
    <source>
        <dbReference type="ARBA" id="ARBA00049244"/>
    </source>
</evidence>
<dbReference type="Gene3D" id="3.30.70.370">
    <property type="match status" value="1"/>
</dbReference>
<keyword evidence="12 16" id="KW-0238">DNA-binding</keyword>
<dbReference type="InterPro" id="IPR001098">
    <property type="entry name" value="DNA-dir_DNA_pol_A_palm_dom"/>
</dbReference>
<evidence type="ECO:0000259" key="18">
    <source>
        <dbReference type="SMART" id="SM00475"/>
    </source>
</evidence>
<dbReference type="GO" id="GO:0008409">
    <property type="term" value="F:5'-3' exonuclease activity"/>
    <property type="evidence" value="ECO:0007669"/>
    <property type="project" value="InterPro"/>
</dbReference>
<dbReference type="CDD" id="cd09859">
    <property type="entry name" value="PIN_53EXO"/>
    <property type="match status" value="1"/>
</dbReference>
<dbReference type="EC" id="2.7.7.7" evidence="2 15"/>
<keyword evidence="8 16" id="KW-0227">DNA damage</keyword>
<dbReference type="InterPro" id="IPR002562">
    <property type="entry name" value="3'-5'_exonuclease_dom"/>
</dbReference>
<dbReference type="SUPFAM" id="SSF53098">
    <property type="entry name" value="Ribonuclease H-like"/>
    <property type="match status" value="1"/>
</dbReference>
<comment type="subunit">
    <text evidence="16">Single-chain monomer with multiple functions.</text>
</comment>
<dbReference type="Gene3D" id="3.40.50.1010">
    <property type="entry name" value="5'-nuclease"/>
    <property type="match status" value="1"/>
</dbReference>
<dbReference type="PROSITE" id="PS00447">
    <property type="entry name" value="DNA_POLYMERASE_A"/>
    <property type="match status" value="1"/>
</dbReference>
<dbReference type="FunFam" id="1.10.150.20:FF:000002">
    <property type="entry name" value="DNA polymerase I"/>
    <property type="match status" value="1"/>
</dbReference>
<dbReference type="Gene3D" id="1.20.1060.10">
    <property type="entry name" value="Taq DNA Polymerase, Chain T, domain 4"/>
    <property type="match status" value="1"/>
</dbReference>
<evidence type="ECO:0000256" key="9">
    <source>
        <dbReference type="ARBA" id="ARBA00022801"/>
    </source>
</evidence>
<keyword evidence="13 16" id="KW-0234">DNA repair</keyword>
<evidence type="ECO:0000313" key="20">
    <source>
        <dbReference type="EMBL" id="SHJ01505.1"/>
    </source>
</evidence>
<proteinExistence type="inferred from homology"/>
<dbReference type="Pfam" id="PF01367">
    <property type="entry name" value="5_3_exonuc"/>
    <property type="match status" value="1"/>
</dbReference>
<dbReference type="GO" id="GO:0006302">
    <property type="term" value="P:double-strand break repair"/>
    <property type="evidence" value="ECO:0007669"/>
    <property type="project" value="TreeGrafter"/>
</dbReference>
<dbReference type="FunFam" id="3.40.50.1010:FF:000001">
    <property type="entry name" value="DNA polymerase I"/>
    <property type="match status" value="1"/>
</dbReference>
<dbReference type="InterPro" id="IPR043502">
    <property type="entry name" value="DNA/RNA_pol_sf"/>
</dbReference>
<dbReference type="FunFam" id="1.20.1060.10:FF:000001">
    <property type="entry name" value="DNA polymerase I"/>
    <property type="match status" value="1"/>
</dbReference>
<dbReference type="CDD" id="cd09898">
    <property type="entry name" value="H3TH_53EXO"/>
    <property type="match status" value="1"/>
</dbReference>
<comment type="catalytic activity">
    <reaction evidence="14 16">
        <text>DNA(n) + a 2'-deoxyribonucleoside 5'-triphosphate = DNA(n+1) + diphosphate</text>
        <dbReference type="Rhea" id="RHEA:22508"/>
        <dbReference type="Rhea" id="RHEA-COMP:17339"/>
        <dbReference type="Rhea" id="RHEA-COMP:17340"/>
        <dbReference type="ChEBI" id="CHEBI:33019"/>
        <dbReference type="ChEBI" id="CHEBI:61560"/>
        <dbReference type="ChEBI" id="CHEBI:173112"/>
        <dbReference type="EC" id="2.7.7.7"/>
    </reaction>
</comment>
<dbReference type="FunFam" id="1.10.150.20:FF:000003">
    <property type="entry name" value="DNA polymerase I"/>
    <property type="match status" value="1"/>
</dbReference>
<dbReference type="InterPro" id="IPR012337">
    <property type="entry name" value="RNaseH-like_sf"/>
</dbReference>
<dbReference type="SMART" id="SM00482">
    <property type="entry name" value="POLAc"/>
    <property type="match status" value="1"/>
</dbReference>
<dbReference type="GO" id="GO:0003677">
    <property type="term" value="F:DNA binding"/>
    <property type="evidence" value="ECO:0007669"/>
    <property type="project" value="UniProtKB-UniRule"/>
</dbReference>
<evidence type="ECO:0000259" key="17">
    <source>
        <dbReference type="SMART" id="SM00474"/>
    </source>
</evidence>
<feature type="domain" description="DNA-directed DNA polymerase family A palm" evidence="19">
    <location>
        <begin position="654"/>
        <end position="860"/>
    </location>
</feature>
<protein>
    <recommendedName>
        <fullName evidence="3 15">DNA polymerase I</fullName>
        <ecNumber evidence="2 15">2.7.7.7</ecNumber>
    </recommendedName>
</protein>
<dbReference type="InterPro" id="IPR054690">
    <property type="entry name" value="DNA_polI_exonuclease"/>
</dbReference>
<keyword evidence="9" id="KW-0378">Hydrolase</keyword>
<dbReference type="InterPro" id="IPR020046">
    <property type="entry name" value="5-3_exonucl_a-hlix_arch_N"/>
</dbReference>
<dbReference type="AlphaFoldDB" id="A0A1M6FUY0"/>
<keyword evidence="10" id="KW-0269">Exonuclease</keyword>
<dbReference type="GO" id="GO:0008408">
    <property type="term" value="F:3'-5' exonuclease activity"/>
    <property type="evidence" value="ECO:0007669"/>
    <property type="project" value="InterPro"/>
</dbReference>
<organism evidence="20 21">
    <name type="scientific">Dethiosulfatibacter aminovorans DSM 17477</name>
    <dbReference type="NCBI Taxonomy" id="1121476"/>
    <lineage>
        <taxon>Bacteria</taxon>
        <taxon>Bacillati</taxon>
        <taxon>Bacillota</taxon>
        <taxon>Tissierellia</taxon>
        <taxon>Dethiosulfatibacter</taxon>
    </lineage>
</organism>
<dbReference type="PANTHER" id="PTHR10133">
    <property type="entry name" value="DNA POLYMERASE I"/>
    <property type="match status" value="1"/>
</dbReference>
<feature type="domain" description="3'-5' exonuclease" evidence="17">
    <location>
        <begin position="315"/>
        <end position="487"/>
    </location>
</feature>
<dbReference type="CDD" id="cd06140">
    <property type="entry name" value="DNA_polA_I_Bacillus_like_exo"/>
    <property type="match status" value="1"/>
</dbReference>